<dbReference type="GO" id="GO:0000981">
    <property type="term" value="F:DNA-binding transcription factor activity, RNA polymerase II-specific"/>
    <property type="evidence" value="ECO:0007669"/>
    <property type="project" value="TreeGrafter"/>
</dbReference>
<feature type="non-terminal residue" evidence="6">
    <location>
        <position position="1"/>
    </location>
</feature>
<comment type="caution">
    <text evidence="6">The sequence shown here is derived from an EMBL/GenBank/DDBJ whole genome shotgun (WGS) entry which is preliminary data.</text>
</comment>
<dbReference type="GO" id="GO:0001503">
    <property type="term" value="P:ossification"/>
    <property type="evidence" value="ECO:0007669"/>
    <property type="project" value="TreeGrafter"/>
</dbReference>
<evidence type="ECO:0000256" key="4">
    <source>
        <dbReference type="ARBA" id="ARBA00023242"/>
    </source>
</evidence>
<dbReference type="GO" id="GO:0002062">
    <property type="term" value="P:chondrocyte differentiation"/>
    <property type="evidence" value="ECO:0007669"/>
    <property type="project" value="TreeGrafter"/>
</dbReference>
<evidence type="ECO:0000313" key="7">
    <source>
        <dbReference type="Proteomes" id="UP000437017"/>
    </source>
</evidence>
<feature type="domain" description="Runt" evidence="5">
    <location>
        <begin position="4"/>
        <end position="132"/>
    </location>
</feature>
<evidence type="ECO:0000256" key="3">
    <source>
        <dbReference type="ARBA" id="ARBA00023163"/>
    </source>
</evidence>
<dbReference type="GO" id="GO:0005634">
    <property type="term" value="C:nucleus"/>
    <property type="evidence" value="ECO:0007669"/>
    <property type="project" value="UniProtKB-SubCell"/>
</dbReference>
<dbReference type="GO" id="GO:0005524">
    <property type="term" value="F:ATP binding"/>
    <property type="evidence" value="ECO:0007669"/>
    <property type="project" value="InterPro"/>
</dbReference>
<evidence type="ECO:0000259" key="5">
    <source>
        <dbReference type="PROSITE" id="PS51062"/>
    </source>
</evidence>
<accession>A0A643CAV3</accession>
<protein>
    <recommendedName>
        <fullName evidence="5">Runt domain-containing protein</fullName>
    </recommendedName>
</protein>
<sequence length="244" mass="27403">SMQTAAGFRRVRACVRVTRLPFTSHQTTGPAANLTNIPKPEFSDVVALGDVPDGTLVTVMAGNDENYSAELRNATAAMKNQVARFNDLRFVGRSGRGMYLSELNLKYPLCDPLSRWSSVRTACPCVTKGKFHIPSKLAQKGEDDSWVQTFTKESDRNRTQWLRSQHKRLGYPYIQAIASFFVALFCVPTGKSFTLTITVFTNPPQVATYHRAIKITVDGPREPRRQKEIRLTQVHMELSGYNTD</sequence>
<keyword evidence="3" id="KW-0804">Transcription</keyword>
<evidence type="ECO:0000256" key="2">
    <source>
        <dbReference type="ARBA" id="ARBA00023015"/>
    </source>
</evidence>
<keyword evidence="7" id="KW-1185">Reference proteome</keyword>
<feature type="domain" description="Runt" evidence="5">
    <location>
        <begin position="190"/>
        <end position="225"/>
    </location>
</feature>
<dbReference type="Gene3D" id="2.60.40.720">
    <property type="match status" value="2"/>
</dbReference>
<comment type="subcellular location">
    <subcellularLocation>
        <location evidence="1">Nucleus</location>
    </subcellularLocation>
</comment>
<dbReference type="GO" id="GO:0000978">
    <property type="term" value="F:RNA polymerase II cis-regulatory region sequence-specific DNA binding"/>
    <property type="evidence" value="ECO:0007669"/>
    <property type="project" value="TreeGrafter"/>
</dbReference>
<reference evidence="6 7" key="1">
    <citation type="journal article" date="2019" name="PLoS ONE">
        <title>Genomic analyses reveal an absence of contemporary introgressive admixture between fin whales and blue whales, despite known hybrids.</title>
        <authorList>
            <person name="Westbury M.V."/>
            <person name="Petersen B."/>
            <person name="Lorenzen E.D."/>
        </authorList>
    </citation>
    <scope>NUCLEOTIDE SEQUENCE [LARGE SCALE GENOMIC DNA]</scope>
    <source>
        <strain evidence="6">FinWhale-01</strain>
    </source>
</reference>
<dbReference type="PANTHER" id="PTHR11950">
    <property type="entry name" value="RUNT RELATED"/>
    <property type="match status" value="1"/>
</dbReference>
<keyword evidence="2" id="KW-0805">Transcription regulation</keyword>
<dbReference type="Proteomes" id="UP000437017">
    <property type="component" value="Unassembled WGS sequence"/>
</dbReference>
<proteinExistence type="predicted"/>
<gene>
    <name evidence="6" type="ORF">E2I00_014349</name>
</gene>
<dbReference type="InterPro" id="IPR000040">
    <property type="entry name" value="AML1_Runt"/>
</dbReference>
<dbReference type="SUPFAM" id="SSF49417">
    <property type="entry name" value="p53-like transcription factors"/>
    <property type="match status" value="2"/>
</dbReference>
<dbReference type="GO" id="GO:0045595">
    <property type="term" value="P:regulation of cell differentiation"/>
    <property type="evidence" value="ECO:0007669"/>
    <property type="project" value="TreeGrafter"/>
</dbReference>
<dbReference type="AlphaFoldDB" id="A0A643CAV3"/>
<dbReference type="EMBL" id="SGJD01002001">
    <property type="protein sequence ID" value="KAB0397343.1"/>
    <property type="molecule type" value="Genomic_DNA"/>
</dbReference>
<dbReference type="GO" id="GO:0030097">
    <property type="term" value="P:hemopoiesis"/>
    <property type="evidence" value="ECO:0007669"/>
    <property type="project" value="TreeGrafter"/>
</dbReference>
<dbReference type="Pfam" id="PF00853">
    <property type="entry name" value="Runt"/>
    <property type="match status" value="2"/>
</dbReference>
<dbReference type="InterPro" id="IPR013524">
    <property type="entry name" value="Runt_dom"/>
</dbReference>
<dbReference type="PRINTS" id="PR00967">
    <property type="entry name" value="ONCOGENEAML1"/>
</dbReference>
<dbReference type="PANTHER" id="PTHR11950:SF40">
    <property type="entry name" value="RUNT-RELATED TRANSCRIPTION FACTOR 1"/>
    <property type="match status" value="1"/>
</dbReference>
<dbReference type="InterPro" id="IPR008967">
    <property type="entry name" value="p53-like_TF_DNA-bd_sf"/>
</dbReference>
<dbReference type="PROSITE" id="PS51062">
    <property type="entry name" value="RUNT"/>
    <property type="match status" value="2"/>
</dbReference>
<dbReference type="OrthoDB" id="10029800at2759"/>
<keyword evidence="4" id="KW-0539">Nucleus</keyword>
<organism evidence="6 7">
    <name type="scientific">Balaenoptera physalus</name>
    <name type="common">Fin whale</name>
    <name type="synonym">Balaena physalus</name>
    <dbReference type="NCBI Taxonomy" id="9770"/>
    <lineage>
        <taxon>Eukaryota</taxon>
        <taxon>Metazoa</taxon>
        <taxon>Chordata</taxon>
        <taxon>Craniata</taxon>
        <taxon>Vertebrata</taxon>
        <taxon>Euteleostomi</taxon>
        <taxon>Mammalia</taxon>
        <taxon>Eutheria</taxon>
        <taxon>Laurasiatheria</taxon>
        <taxon>Artiodactyla</taxon>
        <taxon>Whippomorpha</taxon>
        <taxon>Cetacea</taxon>
        <taxon>Mysticeti</taxon>
        <taxon>Balaenopteridae</taxon>
        <taxon>Balaenoptera</taxon>
    </lineage>
</organism>
<name>A0A643CAV3_BALPH</name>
<dbReference type="InterPro" id="IPR012346">
    <property type="entry name" value="p53/RUNT-type_TF_DNA-bd_sf"/>
</dbReference>
<evidence type="ECO:0000256" key="1">
    <source>
        <dbReference type="ARBA" id="ARBA00004123"/>
    </source>
</evidence>
<evidence type="ECO:0000313" key="6">
    <source>
        <dbReference type="EMBL" id="KAB0397343.1"/>
    </source>
</evidence>
<dbReference type="GO" id="GO:0030182">
    <property type="term" value="P:neuron differentiation"/>
    <property type="evidence" value="ECO:0007669"/>
    <property type="project" value="TreeGrafter"/>
</dbReference>